<feature type="region of interest" description="Disordered" evidence="4">
    <location>
        <begin position="1"/>
        <end position="20"/>
    </location>
</feature>
<protein>
    <recommendedName>
        <fullName evidence="7">Ankyrin repeat protein</fullName>
    </recommendedName>
</protein>
<name>A0AA88AP07_FICCA</name>
<proteinExistence type="predicted"/>
<dbReference type="PANTHER" id="PTHR24171:SF8">
    <property type="entry name" value="BRCA1-ASSOCIATED RING DOMAIN PROTEIN 1"/>
    <property type="match status" value="1"/>
</dbReference>
<feature type="repeat" description="ANK" evidence="3">
    <location>
        <begin position="59"/>
        <end position="84"/>
    </location>
</feature>
<dbReference type="PANTHER" id="PTHR24171">
    <property type="entry name" value="ANKYRIN REPEAT DOMAIN-CONTAINING PROTEIN 39-RELATED"/>
    <property type="match status" value="1"/>
</dbReference>
<keyword evidence="2 3" id="KW-0040">ANK repeat</keyword>
<dbReference type="PROSITE" id="PS50088">
    <property type="entry name" value="ANK_REPEAT"/>
    <property type="match status" value="1"/>
</dbReference>
<evidence type="ECO:0000256" key="1">
    <source>
        <dbReference type="ARBA" id="ARBA00022737"/>
    </source>
</evidence>
<dbReference type="GO" id="GO:0085020">
    <property type="term" value="P:protein K6-linked ubiquitination"/>
    <property type="evidence" value="ECO:0007669"/>
    <property type="project" value="TreeGrafter"/>
</dbReference>
<dbReference type="InterPro" id="IPR002110">
    <property type="entry name" value="Ankyrin_rpt"/>
</dbReference>
<reference evidence="5" key="1">
    <citation type="submission" date="2023-07" db="EMBL/GenBank/DDBJ databases">
        <title>draft genome sequence of fig (Ficus carica).</title>
        <authorList>
            <person name="Takahashi T."/>
            <person name="Nishimura K."/>
        </authorList>
    </citation>
    <scope>NUCLEOTIDE SEQUENCE</scope>
</reference>
<dbReference type="SMART" id="SM00248">
    <property type="entry name" value="ANK"/>
    <property type="match status" value="1"/>
</dbReference>
<evidence type="ECO:0008006" key="7">
    <source>
        <dbReference type="Google" id="ProtNLM"/>
    </source>
</evidence>
<dbReference type="Gene3D" id="1.25.40.20">
    <property type="entry name" value="Ankyrin repeat-containing domain"/>
    <property type="match status" value="1"/>
</dbReference>
<dbReference type="Proteomes" id="UP001187192">
    <property type="component" value="Unassembled WGS sequence"/>
</dbReference>
<comment type="caution">
    <text evidence="5">The sequence shown here is derived from an EMBL/GenBank/DDBJ whole genome shotgun (WGS) entry which is preliminary data.</text>
</comment>
<dbReference type="PROSITE" id="PS50297">
    <property type="entry name" value="ANK_REP_REGION"/>
    <property type="match status" value="1"/>
</dbReference>
<dbReference type="EMBL" id="BTGU01000017">
    <property type="protein sequence ID" value="GMN43701.1"/>
    <property type="molecule type" value="Genomic_DNA"/>
</dbReference>
<dbReference type="SUPFAM" id="SSF48403">
    <property type="entry name" value="Ankyrin repeat"/>
    <property type="match status" value="1"/>
</dbReference>
<keyword evidence="1" id="KW-0677">Repeat</keyword>
<evidence type="ECO:0000313" key="6">
    <source>
        <dbReference type="Proteomes" id="UP001187192"/>
    </source>
</evidence>
<evidence type="ECO:0000256" key="3">
    <source>
        <dbReference type="PROSITE-ProRule" id="PRU00023"/>
    </source>
</evidence>
<gene>
    <name evidence="5" type="ORF">TIFTF001_012910</name>
</gene>
<accession>A0AA88AP07</accession>
<organism evidence="5 6">
    <name type="scientific">Ficus carica</name>
    <name type="common">Common fig</name>
    <dbReference type="NCBI Taxonomy" id="3494"/>
    <lineage>
        <taxon>Eukaryota</taxon>
        <taxon>Viridiplantae</taxon>
        <taxon>Streptophyta</taxon>
        <taxon>Embryophyta</taxon>
        <taxon>Tracheophyta</taxon>
        <taxon>Spermatophyta</taxon>
        <taxon>Magnoliopsida</taxon>
        <taxon>eudicotyledons</taxon>
        <taxon>Gunneridae</taxon>
        <taxon>Pentapetalae</taxon>
        <taxon>rosids</taxon>
        <taxon>fabids</taxon>
        <taxon>Rosales</taxon>
        <taxon>Moraceae</taxon>
        <taxon>Ficeae</taxon>
        <taxon>Ficus</taxon>
    </lineage>
</organism>
<dbReference type="InterPro" id="IPR036770">
    <property type="entry name" value="Ankyrin_rpt-contain_sf"/>
</dbReference>
<dbReference type="AlphaFoldDB" id="A0AA88AP07"/>
<evidence type="ECO:0000256" key="4">
    <source>
        <dbReference type="SAM" id="MobiDB-lite"/>
    </source>
</evidence>
<dbReference type="Pfam" id="PF12796">
    <property type="entry name" value="Ank_2"/>
    <property type="match status" value="1"/>
</dbReference>
<sequence length="90" mass="9431">MGVELNSAEETANVAAAADGEANTPENIEALIAAARYDDLDDVVSLESAGVSLDSKDSLGRTALHMASANGYLEIVEYLISKGVVRQLSY</sequence>
<evidence type="ECO:0000256" key="2">
    <source>
        <dbReference type="ARBA" id="ARBA00023043"/>
    </source>
</evidence>
<keyword evidence="6" id="KW-1185">Reference proteome</keyword>
<evidence type="ECO:0000313" key="5">
    <source>
        <dbReference type="EMBL" id="GMN43701.1"/>
    </source>
</evidence>
<dbReference type="GO" id="GO:0004842">
    <property type="term" value="F:ubiquitin-protein transferase activity"/>
    <property type="evidence" value="ECO:0007669"/>
    <property type="project" value="TreeGrafter"/>
</dbReference>